<evidence type="ECO:0000313" key="2">
    <source>
        <dbReference type="EMBL" id="KRK18621.1"/>
    </source>
</evidence>
<proteinExistence type="predicted"/>
<organism evidence="2 3">
    <name type="scientific">Loigolactobacillus coryniformis subsp. coryniformis KCTC 3167 = DSM 20001</name>
    <dbReference type="NCBI Taxonomy" id="913848"/>
    <lineage>
        <taxon>Bacteria</taxon>
        <taxon>Bacillati</taxon>
        <taxon>Bacillota</taxon>
        <taxon>Bacilli</taxon>
        <taxon>Lactobacillales</taxon>
        <taxon>Lactobacillaceae</taxon>
        <taxon>Loigolactobacillus</taxon>
    </lineage>
</organism>
<sequence length="305" mass="33789">MQAFIVMQGRTYQQEKTAGLIWTHKRGTGQVVPPTWARINEIQPQDILFHYVAGQIVAVSQAQSSVHTIKRPAFLLGQAVGAQVNAVRLQYYTLPTPLTISDHLPQIQPLLPQKHAAFQADGSGNQGYIYPCYSALLTQLIDLIEADYFVVKQNEQLSLAMSAVTTTDADPLVRLLVNADLINRRQMTQTQQTFTLAVKQRQVPQCAICGLEQSTLLEATRLKPLKDSAPAERTAADNGLLLCPSHAALLRQGLIGFSRGGHLLIAPQLGLLDRERLGLRPRLRVSFSPAAAPFLNWHRRFVFQA</sequence>
<dbReference type="eggNOG" id="COG3440">
    <property type="taxonomic scope" value="Bacteria"/>
</dbReference>
<dbReference type="GeneID" id="65917186"/>
<protein>
    <recommendedName>
        <fullName evidence="1">HNH nuclease domain-containing protein</fullName>
    </recommendedName>
</protein>
<dbReference type="RefSeq" id="WP_010011178.1">
    <property type="nucleotide sequence ID" value="NZ_AZCN01000011.1"/>
</dbReference>
<reference evidence="2 3" key="1">
    <citation type="journal article" date="2015" name="Genome Announc.">
        <title>Expanding the biotechnology potential of lactobacilli through comparative genomics of 213 strains and associated genera.</title>
        <authorList>
            <person name="Sun Z."/>
            <person name="Harris H.M."/>
            <person name="McCann A."/>
            <person name="Guo C."/>
            <person name="Argimon S."/>
            <person name="Zhang W."/>
            <person name="Yang X."/>
            <person name="Jeffery I.B."/>
            <person name="Cooney J.C."/>
            <person name="Kagawa T.F."/>
            <person name="Liu W."/>
            <person name="Song Y."/>
            <person name="Salvetti E."/>
            <person name="Wrobel A."/>
            <person name="Rasinkangas P."/>
            <person name="Parkhill J."/>
            <person name="Rea M.C."/>
            <person name="O'Sullivan O."/>
            <person name="Ritari J."/>
            <person name="Douillard F.P."/>
            <person name="Paul Ross R."/>
            <person name="Yang R."/>
            <person name="Briner A.E."/>
            <person name="Felis G.E."/>
            <person name="de Vos W.M."/>
            <person name="Barrangou R."/>
            <person name="Klaenhammer T.R."/>
            <person name="Caufield P.W."/>
            <person name="Cui Y."/>
            <person name="Zhang H."/>
            <person name="O'Toole P.W."/>
        </authorList>
    </citation>
    <scope>NUCLEOTIDE SEQUENCE [LARGE SCALE GENOMIC DNA]</scope>
    <source>
        <strain evidence="2 3">DSM 20001</strain>
    </source>
</reference>
<comment type="caution">
    <text evidence="2">The sequence shown here is derived from an EMBL/GenBank/DDBJ whole genome shotgun (WGS) entry which is preliminary data.</text>
</comment>
<dbReference type="Pfam" id="PF13391">
    <property type="entry name" value="HNH_2"/>
    <property type="match status" value="1"/>
</dbReference>
<dbReference type="EMBL" id="AZCN01000011">
    <property type="protein sequence ID" value="KRK18621.1"/>
    <property type="molecule type" value="Genomic_DNA"/>
</dbReference>
<dbReference type="InterPro" id="IPR003615">
    <property type="entry name" value="HNH_nuc"/>
</dbReference>
<dbReference type="PATRIC" id="fig|913848.6.peg.220"/>
<feature type="domain" description="HNH nuclease" evidence="1">
    <location>
        <begin position="206"/>
        <end position="257"/>
    </location>
</feature>
<accession>A0A0R1FAD9</accession>
<name>A0A0R1FAD9_9LACO</name>
<evidence type="ECO:0000313" key="3">
    <source>
        <dbReference type="Proteomes" id="UP000051181"/>
    </source>
</evidence>
<gene>
    <name evidence="2" type="ORF">FD22_GL000224</name>
</gene>
<dbReference type="Proteomes" id="UP000051181">
    <property type="component" value="Unassembled WGS sequence"/>
</dbReference>
<dbReference type="AlphaFoldDB" id="A0A0R1FAD9"/>
<evidence type="ECO:0000259" key="1">
    <source>
        <dbReference type="Pfam" id="PF13391"/>
    </source>
</evidence>